<dbReference type="PANTHER" id="PTHR48059:SF36">
    <property type="entry name" value="LEUCINE-RICH REPEAT DOMAIN, L DOMAIN-CONTAINING PROTEIN-RELATED"/>
    <property type="match status" value="1"/>
</dbReference>
<comment type="caution">
    <text evidence="5">The sequence shown here is derived from an EMBL/GenBank/DDBJ whole genome shotgun (WGS) entry which is preliminary data.</text>
</comment>
<accession>A0A1Y2C2Z1</accession>
<evidence type="ECO:0000256" key="2">
    <source>
        <dbReference type="ARBA" id="ARBA00022614"/>
    </source>
</evidence>
<dbReference type="FunFam" id="3.80.10.10:FF:000041">
    <property type="entry name" value="LRR receptor-like serine/threonine-protein kinase ERECTA"/>
    <property type="match status" value="1"/>
</dbReference>
<reference evidence="5 6" key="1">
    <citation type="submission" date="2016-07" db="EMBL/GenBank/DDBJ databases">
        <title>Pervasive Adenine N6-methylation of Active Genes in Fungi.</title>
        <authorList>
            <consortium name="DOE Joint Genome Institute"/>
            <person name="Mondo S.J."/>
            <person name="Dannebaum R.O."/>
            <person name="Kuo R.C."/>
            <person name="Labutti K."/>
            <person name="Haridas S."/>
            <person name="Kuo A."/>
            <person name="Salamov A."/>
            <person name="Ahrendt S.R."/>
            <person name="Lipzen A."/>
            <person name="Sullivan W."/>
            <person name="Andreopoulos W.B."/>
            <person name="Clum A."/>
            <person name="Lindquist E."/>
            <person name="Daum C."/>
            <person name="Ramamoorthy G.K."/>
            <person name="Gryganskyi A."/>
            <person name="Culley D."/>
            <person name="Magnuson J.K."/>
            <person name="James T.Y."/>
            <person name="O'Malley M.A."/>
            <person name="Stajich J.E."/>
            <person name="Spatafora J.W."/>
            <person name="Visel A."/>
            <person name="Grigoriev I.V."/>
        </authorList>
    </citation>
    <scope>NUCLEOTIDE SEQUENCE [LARGE SCALE GENOMIC DNA]</scope>
    <source>
        <strain evidence="5 6">JEL800</strain>
    </source>
</reference>
<keyword evidence="3" id="KW-0677">Repeat</keyword>
<dbReference type="PANTHER" id="PTHR48059">
    <property type="entry name" value="POLYGALACTURONASE INHIBITOR 1"/>
    <property type="match status" value="1"/>
</dbReference>
<dbReference type="Proteomes" id="UP000193642">
    <property type="component" value="Unassembled WGS sequence"/>
</dbReference>
<protein>
    <submittedName>
        <fullName evidence="5">L domain-like protein</fullName>
    </submittedName>
</protein>
<dbReference type="SUPFAM" id="SSF52058">
    <property type="entry name" value="L domain-like"/>
    <property type="match status" value="1"/>
</dbReference>
<dbReference type="OrthoDB" id="2151115at2759"/>
<name>A0A1Y2C2Z1_9FUNG</name>
<dbReference type="InterPro" id="IPR051848">
    <property type="entry name" value="PGIP"/>
</dbReference>
<dbReference type="InterPro" id="IPR055414">
    <property type="entry name" value="LRR_R13L4/SHOC2-like"/>
</dbReference>
<dbReference type="EMBL" id="MCGO01000032">
    <property type="protein sequence ID" value="ORY41257.1"/>
    <property type="molecule type" value="Genomic_DNA"/>
</dbReference>
<dbReference type="Pfam" id="PF23598">
    <property type="entry name" value="LRR_14"/>
    <property type="match status" value="1"/>
</dbReference>
<comment type="subcellular location">
    <subcellularLocation>
        <location evidence="1">Cell envelope</location>
    </subcellularLocation>
</comment>
<keyword evidence="6" id="KW-1185">Reference proteome</keyword>
<keyword evidence="2" id="KW-0433">Leucine-rich repeat</keyword>
<proteinExistence type="predicted"/>
<feature type="domain" description="Disease resistance R13L4/SHOC-2-like LRR" evidence="4">
    <location>
        <begin position="159"/>
        <end position="268"/>
    </location>
</feature>
<evidence type="ECO:0000313" key="5">
    <source>
        <dbReference type="EMBL" id="ORY41257.1"/>
    </source>
</evidence>
<evidence type="ECO:0000259" key="4">
    <source>
        <dbReference type="Pfam" id="PF23598"/>
    </source>
</evidence>
<evidence type="ECO:0000256" key="3">
    <source>
        <dbReference type="ARBA" id="ARBA00022737"/>
    </source>
</evidence>
<dbReference type="Gene3D" id="3.80.10.10">
    <property type="entry name" value="Ribonuclease Inhibitor"/>
    <property type="match status" value="1"/>
</dbReference>
<sequence>MQTCPRELIQAIFCWIPFRHVQSYRLLCRSISECLNDVHFATLNLRVGDNDDEEDNDETRCFMPGYLQHNRWMEWPEAYQVAYAGLVADSTSKWIFHCCHQQRMFRLPVAVSRLYNLREIWIEDVPSLKGELPTELGQLQHLEWLVLSKTGLTGSIPHEIQNCISLRHLDLSNSYYSGELPMRWESLISLEILNLSYCRFEGSIPSSIGSLSKLRRLYLSGNLFSGSIPCSLGSLKLLQELDLSWNLLEGNIPRELETLQNLVKLDLSGNERLVGLVAPTAFPKIKTLKLLV</sequence>
<dbReference type="AlphaFoldDB" id="A0A1Y2C2Z1"/>
<organism evidence="5 6">
    <name type="scientific">Rhizoclosmatium globosum</name>
    <dbReference type="NCBI Taxonomy" id="329046"/>
    <lineage>
        <taxon>Eukaryota</taxon>
        <taxon>Fungi</taxon>
        <taxon>Fungi incertae sedis</taxon>
        <taxon>Chytridiomycota</taxon>
        <taxon>Chytridiomycota incertae sedis</taxon>
        <taxon>Chytridiomycetes</taxon>
        <taxon>Chytridiales</taxon>
        <taxon>Chytriomycetaceae</taxon>
        <taxon>Rhizoclosmatium</taxon>
    </lineage>
</organism>
<evidence type="ECO:0000313" key="6">
    <source>
        <dbReference type="Proteomes" id="UP000193642"/>
    </source>
</evidence>
<evidence type="ECO:0000256" key="1">
    <source>
        <dbReference type="ARBA" id="ARBA00004196"/>
    </source>
</evidence>
<dbReference type="InterPro" id="IPR032675">
    <property type="entry name" value="LRR_dom_sf"/>
</dbReference>
<gene>
    <name evidence="5" type="ORF">BCR33DRAFT_852272</name>
</gene>